<dbReference type="SUPFAM" id="SSF56112">
    <property type="entry name" value="Protein kinase-like (PK-like)"/>
    <property type="match status" value="1"/>
</dbReference>
<accession>A0A0V0QRR9</accession>
<dbReference type="GO" id="GO:0044773">
    <property type="term" value="P:mitotic DNA damage checkpoint signaling"/>
    <property type="evidence" value="ECO:0007669"/>
    <property type="project" value="TreeGrafter"/>
</dbReference>
<dbReference type="AlphaFoldDB" id="A0A0V0QRR9"/>
<dbReference type="GO" id="GO:0005737">
    <property type="term" value="C:cytoplasm"/>
    <property type="evidence" value="ECO:0007669"/>
    <property type="project" value="TreeGrafter"/>
</dbReference>
<dbReference type="OMA" id="EQCENNS"/>
<evidence type="ECO:0000313" key="2">
    <source>
        <dbReference type="EMBL" id="KRX04861.1"/>
    </source>
</evidence>
<reference evidence="2 3" key="1">
    <citation type="journal article" date="2015" name="Sci. Rep.">
        <title>Genome of the facultative scuticociliatosis pathogen Pseudocohnilembus persalinus provides insight into its virulence through horizontal gene transfer.</title>
        <authorList>
            <person name="Xiong J."/>
            <person name="Wang G."/>
            <person name="Cheng J."/>
            <person name="Tian M."/>
            <person name="Pan X."/>
            <person name="Warren A."/>
            <person name="Jiang C."/>
            <person name="Yuan D."/>
            <person name="Miao W."/>
        </authorList>
    </citation>
    <scope>NUCLEOTIDE SEQUENCE [LARGE SCALE GENOMIC DNA]</scope>
    <source>
        <strain evidence="2">36N120E</strain>
    </source>
</reference>
<dbReference type="Proteomes" id="UP000054937">
    <property type="component" value="Unassembled WGS sequence"/>
</dbReference>
<dbReference type="GO" id="GO:0004674">
    <property type="term" value="F:protein serine/threonine kinase activity"/>
    <property type="evidence" value="ECO:0007669"/>
    <property type="project" value="TreeGrafter"/>
</dbReference>
<dbReference type="InterPro" id="IPR000719">
    <property type="entry name" value="Prot_kinase_dom"/>
</dbReference>
<keyword evidence="3" id="KW-1185">Reference proteome</keyword>
<organism evidence="2 3">
    <name type="scientific">Pseudocohnilembus persalinus</name>
    <name type="common">Ciliate</name>
    <dbReference type="NCBI Taxonomy" id="266149"/>
    <lineage>
        <taxon>Eukaryota</taxon>
        <taxon>Sar</taxon>
        <taxon>Alveolata</taxon>
        <taxon>Ciliophora</taxon>
        <taxon>Intramacronucleata</taxon>
        <taxon>Oligohymenophorea</taxon>
        <taxon>Scuticociliatia</taxon>
        <taxon>Philasterida</taxon>
        <taxon>Pseudocohnilembidae</taxon>
        <taxon>Pseudocohnilembus</taxon>
    </lineage>
</organism>
<feature type="domain" description="Protein kinase" evidence="1">
    <location>
        <begin position="12"/>
        <end position="346"/>
    </location>
</feature>
<dbReference type="EMBL" id="LDAU01000110">
    <property type="protein sequence ID" value="KRX04861.1"/>
    <property type="molecule type" value="Genomic_DNA"/>
</dbReference>
<sequence>MATQQSSLPLEQYKYQEIGRSVNTVVYKLYQKDENEKQFALKTVPHQQNQHQCQDECLDLINEFKILQNIDHPNIIKVYELKQQNQLFNQLQGEGSCYMALELAQCDLVELVNQQNIKKIQLDLRATQNIFNQICQSLLYLHSKNIVHNDLKMDNFLVFKEDFQNKQFHIKLADFGHASQINLDGNQQQQQQSVYLQSIYDKFKNKNKNQISPEITSLLEQCENNSLNLFKNNKISDTSFEISKNLLQQIDLKKCDIFSLGVALFYSVLWKYPFRYAATENDKFFKHIFNKNQEGFWGNFAKILIRVEKTSTQKQIQNFQDLVFQMLNPNFHERPSIQDVLVHPFFIDF</sequence>
<proteinExistence type="predicted"/>
<dbReference type="OrthoDB" id="4062651at2759"/>
<dbReference type="PROSITE" id="PS50011">
    <property type="entry name" value="PROTEIN_KINASE_DOM"/>
    <property type="match status" value="1"/>
</dbReference>
<dbReference type="SMART" id="SM00220">
    <property type="entry name" value="S_TKc"/>
    <property type="match status" value="1"/>
</dbReference>
<keyword evidence="2" id="KW-0808">Transferase</keyword>
<dbReference type="GO" id="GO:0005524">
    <property type="term" value="F:ATP binding"/>
    <property type="evidence" value="ECO:0007669"/>
    <property type="project" value="InterPro"/>
</dbReference>
<name>A0A0V0QRR9_PSEPJ</name>
<gene>
    <name evidence="2" type="ORF">PPERSA_06495</name>
</gene>
<keyword evidence="2" id="KW-0418">Kinase</keyword>
<dbReference type="GO" id="GO:0005634">
    <property type="term" value="C:nucleus"/>
    <property type="evidence" value="ECO:0007669"/>
    <property type="project" value="TreeGrafter"/>
</dbReference>
<dbReference type="PROSITE" id="PS00108">
    <property type="entry name" value="PROTEIN_KINASE_ST"/>
    <property type="match status" value="1"/>
</dbReference>
<dbReference type="InterPro" id="IPR011009">
    <property type="entry name" value="Kinase-like_dom_sf"/>
</dbReference>
<dbReference type="CDD" id="cd00180">
    <property type="entry name" value="PKc"/>
    <property type="match status" value="1"/>
</dbReference>
<evidence type="ECO:0000313" key="3">
    <source>
        <dbReference type="Proteomes" id="UP000054937"/>
    </source>
</evidence>
<evidence type="ECO:0000259" key="1">
    <source>
        <dbReference type="PROSITE" id="PS50011"/>
    </source>
</evidence>
<dbReference type="Gene3D" id="3.30.200.20">
    <property type="entry name" value="Phosphorylase Kinase, domain 1"/>
    <property type="match status" value="1"/>
</dbReference>
<dbReference type="PANTHER" id="PTHR44167">
    <property type="entry name" value="OVARIAN-SPECIFIC SERINE/THREONINE-PROTEIN KINASE LOK-RELATED"/>
    <property type="match status" value="1"/>
</dbReference>
<dbReference type="InParanoid" id="A0A0V0QRR9"/>
<dbReference type="Gene3D" id="1.10.510.10">
    <property type="entry name" value="Transferase(Phosphotransferase) domain 1"/>
    <property type="match status" value="1"/>
</dbReference>
<comment type="caution">
    <text evidence="2">The sequence shown here is derived from an EMBL/GenBank/DDBJ whole genome shotgun (WGS) entry which is preliminary data.</text>
</comment>
<dbReference type="InterPro" id="IPR008271">
    <property type="entry name" value="Ser/Thr_kinase_AS"/>
</dbReference>
<dbReference type="Pfam" id="PF00069">
    <property type="entry name" value="Pkinase"/>
    <property type="match status" value="2"/>
</dbReference>
<dbReference type="PANTHER" id="PTHR44167:SF18">
    <property type="entry name" value="PROTEIN KINASE DOMAIN-CONTAINING PROTEIN"/>
    <property type="match status" value="1"/>
</dbReference>
<protein>
    <submittedName>
        <fullName evidence="2">Protein kinase-like domain</fullName>
    </submittedName>
</protein>